<organism evidence="2 3">
    <name type="scientific">Natronomonas salsuginis</name>
    <dbReference type="NCBI Taxonomy" id="2217661"/>
    <lineage>
        <taxon>Archaea</taxon>
        <taxon>Methanobacteriati</taxon>
        <taxon>Methanobacteriota</taxon>
        <taxon>Stenosarchaea group</taxon>
        <taxon>Halobacteria</taxon>
        <taxon>Halobacteriales</taxon>
        <taxon>Natronomonadaceae</taxon>
        <taxon>Natronomonas</taxon>
    </lineage>
</organism>
<accession>A0A4U5JEW7</accession>
<evidence type="ECO:0000313" key="2">
    <source>
        <dbReference type="EMBL" id="TKR26227.1"/>
    </source>
</evidence>
<reference evidence="2 3" key="1">
    <citation type="submission" date="2019-04" db="EMBL/GenBank/DDBJ databases">
        <title>Natronomonas sp. F20-122 a newhaloarchaeon isolated from a saline saltern of Isla Bacuta, Huelva, Spain.</title>
        <authorList>
            <person name="Duran-Viseras A."/>
            <person name="Sanchez-Porro C."/>
            <person name="Ventosa A."/>
        </authorList>
    </citation>
    <scope>NUCLEOTIDE SEQUENCE [LARGE SCALE GENOMIC DNA]</scope>
    <source>
        <strain evidence="2 3">F20-122</strain>
    </source>
</reference>
<dbReference type="PANTHER" id="PTHR43664">
    <property type="entry name" value="MONOAMINE OXIDASE-RELATED"/>
    <property type="match status" value="1"/>
</dbReference>
<dbReference type="InterPro" id="IPR002539">
    <property type="entry name" value="MaoC-like_dom"/>
</dbReference>
<feature type="domain" description="MaoC-like" evidence="1">
    <location>
        <begin position="13"/>
        <end position="115"/>
    </location>
</feature>
<dbReference type="InterPro" id="IPR052342">
    <property type="entry name" value="MCH/BMMD"/>
</dbReference>
<keyword evidence="3" id="KW-1185">Reference proteome</keyword>
<dbReference type="Proteomes" id="UP000308037">
    <property type="component" value="Unassembled WGS sequence"/>
</dbReference>
<comment type="caution">
    <text evidence="2">The sequence shown here is derived from an EMBL/GenBank/DDBJ whole genome shotgun (WGS) entry which is preliminary data.</text>
</comment>
<dbReference type="InterPro" id="IPR029069">
    <property type="entry name" value="HotDog_dom_sf"/>
</dbReference>
<dbReference type="SUPFAM" id="SSF54637">
    <property type="entry name" value="Thioesterase/thiol ester dehydrase-isomerase"/>
    <property type="match status" value="1"/>
</dbReference>
<proteinExistence type="predicted"/>
<name>A0A4U5JEW7_9EURY</name>
<evidence type="ECO:0000259" key="1">
    <source>
        <dbReference type="Pfam" id="PF01575"/>
    </source>
</evidence>
<dbReference type="RefSeq" id="WP_137276143.1">
    <property type="nucleotide sequence ID" value="NZ_QKNX01000002.1"/>
</dbReference>
<dbReference type="CDD" id="cd03454">
    <property type="entry name" value="YdeM"/>
    <property type="match status" value="1"/>
</dbReference>
<dbReference type="Pfam" id="PF01575">
    <property type="entry name" value="MaoC_dehydratas"/>
    <property type="match status" value="1"/>
</dbReference>
<protein>
    <submittedName>
        <fullName evidence="2">MaoC family dehydratase</fullName>
    </submittedName>
</protein>
<dbReference type="AlphaFoldDB" id="A0A4U5JEW7"/>
<sequence>MTLYFEDLSIGDRYEVGEYTVAKDEIIAFAEQFDPQPFHTDEEAAKDSVFGELVASGLHTLCLSVRLFVAEFVNREDGLANMGGLGMDDLRWHAPVRPGETLRVEVEVAEKNPSESHDDRGYVEFERHVYTDDTEVMTVRSYNIVRRRSAVE</sequence>
<dbReference type="Gene3D" id="3.10.129.10">
    <property type="entry name" value="Hotdog Thioesterase"/>
    <property type="match status" value="1"/>
</dbReference>
<dbReference type="EMBL" id="QKNX01000002">
    <property type="protein sequence ID" value="TKR26227.1"/>
    <property type="molecule type" value="Genomic_DNA"/>
</dbReference>
<evidence type="ECO:0000313" key="3">
    <source>
        <dbReference type="Proteomes" id="UP000308037"/>
    </source>
</evidence>
<dbReference type="OrthoDB" id="225748at2157"/>
<gene>
    <name evidence="2" type="ORF">DM868_06950</name>
</gene>
<dbReference type="PANTHER" id="PTHR43664:SF1">
    <property type="entry name" value="BETA-METHYLMALYL-COA DEHYDRATASE"/>
    <property type="match status" value="1"/>
</dbReference>